<reference evidence="1" key="1">
    <citation type="journal article" date="2022" name="bioRxiv">
        <title>Sequencing and chromosome-scale assembly of the giantPleurodeles waltlgenome.</title>
        <authorList>
            <person name="Brown T."/>
            <person name="Elewa A."/>
            <person name="Iarovenko S."/>
            <person name="Subramanian E."/>
            <person name="Araus A.J."/>
            <person name="Petzold A."/>
            <person name="Susuki M."/>
            <person name="Suzuki K.-i.T."/>
            <person name="Hayashi T."/>
            <person name="Toyoda A."/>
            <person name="Oliveira C."/>
            <person name="Osipova E."/>
            <person name="Leigh N.D."/>
            <person name="Simon A."/>
            <person name="Yun M.H."/>
        </authorList>
    </citation>
    <scope>NUCLEOTIDE SEQUENCE</scope>
    <source>
        <strain evidence="1">20211129_DDA</strain>
        <tissue evidence="1">Liver</tissue>
    </source>
</reference>
<comment type="caution">
    <text evidence="1">The sequence shown here is derived from an EMBL/GenBank/DDBJ whole genome shotgun (WGS) entry which is preliminary data.</text>
</comment>
<dbReference type="EMBL" id="JANPWB010000008">
    <property type="protein sequence ID" value="KAJ1164376.1"/>
    <property type="molecule type" value="Genomic_DNA"/>
</dbReference>
<protein>
    <submittedName>
        <fullName evidence="1">Uncharacterized protein</fullName>
    </submittedName>
</protein>
<proteinExistence type="predicted"/>
<dbReference type="AlphaFoldDB" id="A0AAV7SJY4"/>
<keyword evidence="2" id="KW-1185">Reference proteome</keyword>
<gene>
    <name evidence="1" type="ORF">NDU88_004816</name>
</gene>
<evidence type="ECO:0000313" key="1">
    <source>
        <dbReference type="EMBL" id="KAJ1164376.1"/>
    </source>
</evidence>
<sequence>MHIQPRPHPQGKRTNRQLNVSKLEWHSVHQNLREDLNSEFNQLSFGTNSEEEDWAAFRVVVYNTVITHLDQNTRKHQDWFDNSDKDIRKLLDQKHEAFRSLQQDTTSASKKAAYSSMKNKVQAKLRVMQDS</sequence>
<organism evidence="1 2">
    <name type="scientific">Pleurodeles waltl</name>
    <name type="common">Iberian ribbed newt</name>
    <dbReference type="NCBI Taxonomy" id="8319"/>
    <lineage>
        <taxon>Eukaryota</taxon>
        <taxon>Metazoa</taxon>
        <taxon>Chordata</taxon>
        <taxon>Craniata</taxon>
        <taxon>Vertebrata</taxon>
        <taxon>Euteleostomi</taxon>
        <taxon>Amphibia</taxon>
        <taxon>Batrachia</taxon>
        <taxon>Caudata</taxon>
        <taxon>Salamandroidea</taxon>
        <taxon>Salamandridae</taxon>
        <taxon>Pleurodelinae</taxon>
        <taxon>Pleurodeles</taxon>
    </lineage>
</organism>
<dbReference type="Proteomes" id="UP001066276">
    <property type="component" value="Chromosome 4_2"/>
</dbReference>
<evidence type="ECO:0000313" key="2">
    <source>
        <dbReference type="Proteomes" id="UP001066276"/>
    </source>
</evidence>
<accession>A0AAV7SJY4</accession>
<name>A0AAV7SJY4_PLEWA</name>